<dbReference type="EMBL" id="JAHSPR010000004">
    <property type="protein sequence ID" value="MBV4397071.1"/>
    <property type="molecule type" value="Genomic_DNA"/>
</dbReference>
<dbReference type="Proteomes" id="UP000722165">
    <property type="component" value="Unassembled WGS sequence"/>
</dbReference>
<organism evidence="1 2">
    <name type="scientific">Advenella alkanexedens</name>
    <dbReference type="NCBI Taxonomy" id="1481665"/>
    <lineage>
        <taxon>Bacteria</taxon>
        <taxon>Pseudomonadati</taxon>
        <taxon>Pseudomonadota</taxon>
        <taxon>Betaproteobacteria</taxon>
        <taxon>Burkholderiales</taxon>
        <taxon>Alcaligenaceae</taxon>
    </lineage>
</organism>
<name>A0ABS6NN70_9BURK</name>
<dbReference type="RefSeq" id="WP_169295015.1">
    <property type="nucleotide sequence ID" value="NZ_JAHSPR010000004.1"/>
</dbReference>
<protein>
    <submittedName>
        <fullName evidence="1">Uncharacterized protein</fullName>
    </submittedName>
</protein>
<evidence type="ECO:0000313" key="2">
    <source>
        <dbReference type="Proteomes" id="UP000722165"/>
    </source>
</evidence>
<reference evidence="1 2" key="1">
    <citation type="submission" date="2021-06" db="EMBL/GenBank/DDBJ databases">
        <authorList>
            <person name="Lu T."/>
            <person name="Wang Q."/>
            <person name="Han X."/>
        </authorList>
    </citation>
    <scope>NUCLEOTIDE SEQUENCE [LARGE SCALE GENOMIC DNA]</scope>
    <source>
        <strain evidence="1 2">LAM0050</strain>
    </source>
</reference>
<sequence>MMAASKIKTKKAKNLAVPLNKPSASAFLLVGFGGISFFMAESAVLILEETEGVIVALILDSTFEFCKKHGGFLITAMFFKQG</sequence>
<proteinExistence type="predicted"/>
<gene>
    <name evidence="1" type="ORF">KU392_07395</name>
</gene>
<keyword evidence="2" id="KW-1185">Reference proteome</keyword>
<evidence type="ECO:0000313" key="1">
    <source>
        <dbReference type="EMBL" id="MBV4397071.1"/>
    </source>
</evidence>
<comment type="caution">
    <text evidence="1">The sequence shown here is derived from an EMBL/GenBank/DDBJ whole genome shotgun (WGS) entry which is preliminary data.</text>
</comment>
<accession>A0ABS6NN70</accession>